<dbReference type="PANTHER" id="PTHR43201:SF5">
    <property type="entry name" value="MEDIUM-CHAIN ACYL-COA LIGASE ACSF2, MITOCHONDRIAL"/>
    <property type="match status" value="1"/>
</dbReference>
<comment type="caution">
    <text evidence="5">The sequence shown here is derived from an EMBL/GenBank/DDBJ whole genome shotgun (WGS) entry which is preliminary data.</text>
</comment>
<dbReference type="Pfam" id="PF00501">
    <property type="entry name" value="AMP-binding"/>
    <property type="match status" value="1"/>
</dbReference>
<dbReference type="OrthoDB" id="9803968at2"/>
<dbReference type="PANTHER" id="PTHR43201">
    <property type="entry name" value="ACYL-COA SYNTHETASE"/>
    <property type="match status" value="1"/>
</dbReference>
<dbReference type="AlphaFoldDB" id="A0A7C9GV77"/>
<dbReference type="InterPro" id="IPR000873">
    <property type="entry name" value="AMP-dep_synth/lig_dom"/>
</dbReference>
<protein>
    <submittedName>
        <fullName evidence="5">AMP-binding protein</fullName>
    </submittedName>
</protein>
<organism evidence="5 6">
    <name type="scientific">Sandarakinorhabdus fusca</name>
    <dbReference type="NCBI Taxonomy" id="1439888"/>
    <lineage>
        <taxon>Bacteria</taxon>
        <taxon>Pseudomonadati</taxon>
        <taxon>Pseudomonadota</taxon>
        <taxon>Alphaproteobacteria</taxon>
        <taxon>Sphingomonadales</taxon>
        <taxon>Sphingosinicellaceae</taxon>
        <taxon>Sandarakinorhabdus</taxon>
    </lineage>
</organism>
<dbReference type="SUPFAM" id="SSF56801">
    <property type="entry name" value="Acetyl-CoA synthetase-like"/>
    <property type="match status" value="1"/>
</dbReference>
<dbReference type="Pfam" id="PF13193">
    <property type="entry name" value="AMP-binding_C"/>
    <property type="match status" value="1"/>
</dbReference>
<keyword evidence="6" id="KW-1185">Reference proteome</keyword>
<dbReference type="GO" id="GO:0031956">
    <property type="term" value="F:medium-chain fatty acid-CoA ligase activity"/>
    <property type="evidence" value="ECO:0007669"/>
    <property type="project" value="TreeGrafter"/>
</dbReference>
<dbReference type="InterPro" id="IPR020845">
    <property type="entry name" value="AMP-binding_CS"/>
</dbReference>
<evidence type="ECO:0000256" key="2">
    <source>
        <dbReference type="ARBA" id="ARBA00022598"/>
    </source>
</evidence>
<dbReference type="PROSITE" id="PS00455">
    <property type="entry name" value="AMP_BINDING"/>
    <property type="match status" value="1"/>
</dbReference>
<evidence type="ECO:0000313" key="6">
    <source>
        <dbReference type="Proteomes" id="UP000481327"/>
    </source>
</evidence>
<evidence type="ECO:0000256" key="1">
    <source>
        <dbReference type="ARBA" id="ARBA00006432"/>
    </source>
</evidence>
<dbReference type="Proteomes" id="UP000481327">
    <property type="component" value="Unassembled WGS sequence"/>
</dbReference>
<evidence type="ECO:0000259" key="3">
    <source>
        <dbReference type="Pfam" id="PF00501"/>
    </source>
</evidence>
<sequence length="578" mass="61723">MKSALDSALDAVIGGIIAEGGPLGVGTATVRGATLPAFTAAPPSLREFLAFFFATNGPKEFLVFGDERLTFAQVHARGVEFAAMLQHRHGVAKGDRVAIAMRNYPEWIIAFVGITQLGAIAIPMNARWTAEELDYGLKDSGARLAIADEERARRLATLSCTATVLTVRTSSEVAASLGFARTEDEIADAPKTLWFVADIAPEDDATIMYTSGSTGSPKGAVSTHRAIVSGAMNYLVAGLALLALSQQSGVTPPEQQVMLLNVPLFHITGSVPVMLVSIAIGRKMVIMHKWDAGEALRLIEKERATYFVGVPTMSLELMQHPDHAKYDLSSLVDIASGGAPRPPEHVDRLSKTFVGSNPVQGYGLTETNGVGAGNFRDNYRAKPASTGRAAAPLVELRIDDGDGPVGAGLPAGTPGEVCIRSVANCRGYWNKPEATLAAFPGDGWFRSGDIGYLDEDGYLFIVDRKKDIIIRGGENISCQEVEAAIYVHPAVAEASVFGLPDERLGEIVGAVVFVKPGAHLEPADLYDFIARDLASFKLPARIWVSPEPLPKLGSGKIDKVTLRKHYREIHADNRVGAA</sequence>
<gene>
    <name evidence="5" type="ORF">F3168_07625</name>
</gene>
<dbReference type="Gene3D" id="3.40.50.12780">
    <property type="entry name" value="N-terminal domain of ligase-like"/>
    <property type="match status" value="1"/>
</dbReference>
<accession>A0A7C9GV77</accession>
<evidence type="ECO:0000259" key="4">
    <source>
        <dbReference type="Pfam" id="PF13193"/>
    </source>
</evidence>
<feature type="domain" description="AMP-binding enzyme C-terminal" evidence="4">
    <location>
        <begin position="480"/>
        <end position="556"/>
    </location>
</feature>
<dbReference type="RefSeq" id="WP_152577549.1">
    <property type="nucleotide sequence ID" value="NZ_WEFI01000002.1"/>
</dbReference>
<reference evidence="5 6" key="1">
    <citation type="submission" date="2019-09" db="EMBL/GenBank/DDBJ databases">
        <title>Polymorphobacter sp. isolated from a lake in China.</title>
        <authorList>
            <person name="Liu Z."/>
        </authorList>
    </citation>
    <scope>NUCLEOTIDE SEQUENCE [LARGE SCALE GENOMIC DNA]</scope>
    <source>
        <strain evidence="5 6">D40P</strain>
    </source>
</reference>
<dbReference type="EMBL" id="WIOL01000002">
    <property type="protein sequence ID" value="MQT17129.1"/>
    <property type="molecule type" value="Genomic_DNA"/>
</dbReference>
<dbReference type="InterPro" id="IPR045851">
    <property type="entry name" value="AMP-bd_C_sf"/>
</dbReference>
<name>A0A7C9GV77_9SPHN</name>
<feature type="domain" description="AMP-dependent synthetase/ligase" evidence="3">
    <location>
        <begin position="57"/>
        <end position="429"/>
    </location>
</feature>
<dbReference type="InterPro" id="IPR042099">
    <property type="entry name" value="ANL_N_sf"/>
</dbReference>
<dbReference type="Gene3D" id="3.30.300.30">
    <property type="match status" value="1"/>
</dbReference>
<evidence type="ECO:0000313" key="5">
    <source>
        <dbReference type="EMBL" id="MQT17129.1"/>
    </source>
</evidence>
<dbReference type="InterPro" id="IPR025110">
    <property type="entry name" value="AMP-bd_C"/>
</dbReference>
<dbReference type="GO" id="GO:0006631">
    <property type="term" value="P:fatty acid metabolic process"/>
    <property type="evidence" value="ECO:0007669"/>
    <property type="project" value="TreeGrafter"/>
</dbReference>
<proteinExistence type="inferred from homology"/>
<keyword evidence="2" id="KW-0436">Ligase</keyword>
<comment type="similarity">
    <text evidence="1">Belongs to the ATP-dependent AMP-binding enzyme family.</text>
</comment>